<dbReference type="Proteomes" id="UP000232688">
    <property type="component" value="Unassembled WGS sequence"/>
</dbReference>
<organism evidence="1 2">
    <name type="scientific">Rhizophagus irregularis</name>
    <dbReference type="NCBI Taxonomy" id="588596"/>
    <lineage>
        <taxon>Eukaryota</taxon>
        <taxon>Fungi</taxon>
        <taxon>Fungi incertae sedis</taxon>
        <taxon>Mucoromycota</taxon>
        <taxon>Glomeromycotina</taxon>
        <taxon>Glomeromycetes</taxon>
        <taxon>Glomerales</taxon>
        <taxon>Glomeraceae</taxon>
        <taxon>Rhizophagus</taxon>
    </lineage>
</organism>
<comment type="caution">
    <text evidence="1">The sequence shown here is derived from an EMBL/GenBank/DDBJ whole genome shotgun (WGS) entry which is preliminary data.</text>
</comment>
<accession>A0A2I1EJB4</accession>
<gene>
    <name evidence="1" type="ORF">RhiirA1_533990</name>
</gene>
<proteinExistence type="predicted"/>
<dbReference type="VEuPathDB" id="FungiDB:RhiirA1_533990"/>
<evidence type="ECO:0000313" key="1">
    <source>
        <dbReference type="EMBL" id="PKC68715.1"/>
    </source>
</evidence>
<sequence>MCDDGLVDGAAPYKRLPFTPPDGPLTYGQTLRGGYTSGTPTQRTAYYMAPRPGYGIPLVRWYITNDKYVNIEINNKKFIIELEKFKNKTIIWSHNEFEDISDFNVKIEEMKKELTNNASSMLDIGIICSNILVDEYSALE</sequence>
<dbReference type="AlphaFoldDB" id="A0A2I1EJB4"/>
<evidence type="ECO:0000313" key="2">
    <source>
        <dbReference type="Proteomes" id="UP000232688"/>
    </source>
</evidence>
<name>A0A2I1EJB4_9GLOM</name>
<protein>
    <submittedName>
        <fullName evidence="1">Uncharacterized protein</fullName>
    </submittedName>
</protein>
<dbReference type="VEuPathDB" id="FungiDB:FUN_004195"/>
<dbReference type="OrthoDB" id="10360130at2759"/>
<reference evidence="1 2" key="2">
    <citation type="submission" date="2017-10" db="EMBL/GenBank/DDBJ databases">
        <title>Genome analyses suggest a sexual origin of heterokaryosis in a supposedly ancient asexual fungus.</title>
        <authorList>
            <person name="Corradi N."/>
            <person name="Sedzielewska K."/>
            <person name="Noel J."/>
            <person name="Charron P."/>
            <person name="Farinelli L."/>
            <person name="Marton T."/>
            <person name="Kruger M."/>
            <person name="Pelin A."/>
            <person name="Brachmann A."/>
            <person name="Corradi N."/>
        </authorList>
    </citation>
    <scope>NUCLEOTIDE SEQUENCE [LARGE SCALE GENOMIC DNA]</scope>
    <source>
        <strain evidence="1 2">A1</strain>
    </source>
</reference>
<dbReference type="EMBL" id="LLXH01000316">
    <property type="protein sequence ID" value="PKC68715.1"/>
    <property type="molecule type" value="Genomic_DNA"/>
</dbReference>
<reference evidence="1 2" key="1">
    <citation type="submission" date="2017-10" db="EMBL/GenBank/DDBJ databases">
        <title>Extensive intraspecific genome diversity in a model arbuscular mycorrhizal fungus.</title>
        <authorList>
            <person name="Chen E.C.H."/>
            <person name="Morin E."/>
            <person name="Baudet D."/>
            <person name="Noel J."/>
            <person name="Ndikumana S."/>
            <person name="Charron P."/>
            <person name="St-Onge C."/>
            <person name="Giorgi J."/>
            <person name="Grigoriev I.V."/>
            <person name="Roux C."/>
            <person name="Martin F.M."/>
            <person name="Corradi N."/>
        </authorList>
    </citation>
    <scope>NUCLEOTIDE SEQUENCE [LARGE SCALE GENOMIC DNA]</scope>
    <source>
        <strain evidence="1 2">A1</strain>
    </source>
</reference>